<dbReference type="InterPro" id="IPR036291">
    <property type="entry name" value="NAD(P)-bd_dom_sf"/>
</dbReference>
<dbReference type="PANTHER" id="PTHR44085:SF2">
    <property type="entry name" value="SEPIAPTERIN REDUCTASE"/>
    <property type="match status" value="1"/>
</dbReference>
<proteinExistence type="predicted"/>
<organism evidence="5 6">
    <name type="scientific">Coemansia asiatica</name>
    <dbReference type="NCBI Taxonomy" id="1052880"/>
    <lineage>
        <taxon>Eukaryota</taxon>
        <taxon>Fungi</taxon>
        <taxon>Fungi incertae sedis</taxon>
        <taxon>Zoopagomycota</taxon>
        <taxon>Kickxellomycotina</taxon>
        <taxon>Kickxellomycetes</taxon>
        <taxon>Kickxellales</taxon>
        <taxon>Kickxellaceae</taxon>
        <taxon>Coemansia</taxon>
    </lineage>
</organism>
<evidence type="ECO:0008006" key="7">
    <source>
        <dbReference type="Google" id="ProtNLM"/>
    </source>
</evidence>
<evidence type="ECO:0000256" key="3">
    <source>
        <dbReference type="ARBA" id="ARBA00022857"/>
    </source>
</evidence>
<comment type="caution">
    <text evidence="5">The sequence shown here is derived from an EMBL/GenBank/DDBJ whole genome shotgun (WGS) entry which is preliminary data.</text>
</comment>
<dbReference type="GO" id="GO:0006729">
    <property type="term" value="P:tetrahydrobiopterin biosynthetic process"/>
    <property type="evidence" value="ECO:0007669"/>
    <property type="project" value="TreeGrafter"/>
</dbReference>
<dbReference type="PANTHER" id="PTHR44085">
    <property type="entry name" value="SEPIAPTERIN REDUCTASE"/>
    <property type="match status" value="1"/>
</dbReference>
<sequence length="278" mass="29998">MNTFLKQANGAGGAQIYVVTGANRGLGRAISVELSRRATAESPRHILLVGRNQQGLESTAFQSSTGTHAHLYALGSVELTADAGKVAEQVISKLQAIVASLANTPAMLCLVNCAGTISDLSKTVDQYTADEVALYTQVNFVSFASLTSGFLAFCKEMDDGVQRVGVVNISSLLAVKAFANWGLYAALKAARDQYLLVAALENADGGRTRVLNYAPGPLDNDMQADVRAQISDLEQKKIYDDMHRQGKLVKVQDTARVMCELLDKWEFQSGAHVDYYDI</sequence>
<name>A0A9W7XHR3_9FUNG</name>
<dbReference type="GO" id="GO:0004757">
    <property type="term" value="F:sepiapterin reductase (NADP+) activity"/>
    <property type="evidence" value="ECO:0007669"/>
    <property type="project" value="TreeGrafter"/>
</dbReference>
<keyword evidence="6" id="KW-1185">Reference proteome</keyword>
<dbReference type="AlphaFoldDB" id="A0A9W7XHR3"/>
<gene>
    <name evidence="5" type="ORF">LPJ64_005422</name>
</gene>
<dbReference type="Gene3D" id="3.40.50.720">
    <property type="entry name" value="NAD(P)-binding Rossmann-like Domain"/>
    <property type="match status" value="1"/>
</dbReference>
<dbReference type="GO" id="GO:0005737">
    <property type="term" value="C:cytoplasm"/>
    <property type="evidence" value="ECO:0007669"/>
    <property type="project" value="UniProtKB-SubCell"/>
</dbReference>
<dbReference type="Pfam" id="PF00106">
    <property type="entry name" value="adh_short"/>
    <property type="match status" value="1"/>
</dbReference>
<keyword evidence="3" id="KW-0521">NADP</keyword>
<dbReference type="Proteomes" id="UP001145021">
    <property type="component" value="Unassembled WGS sequence"/>
</dbReference>
<evidence type="ECO:0000256" key="1">
    <source>
        <dbReference type="ARBA" id="ARBA00004496"/>
    </source>
</evidence>
<evidence type="ECO:0000313" key="6">
    <source>
        <dbReference type="Proteomes" id="UP001145021"/>
    </source>
</evidence>
<keyword evidence="2" id="KW-0963">Cytoplasm</keyword>
<accession>A0A9W7XHR3</accession>
<dbReference type="EMBL" id="JANBOH010000343">
    <property type="protein sequence ID" value="KAJ1642757.1"/>
    <property type="molecule type" value="Genomic_DNA"/>
</dbReference>
<evidence type="ECO:0000256" key="4">
    <source>
        <dbReference type="ARBA" id="ARBA00023002"/>
    </source>
</evidence>
<dbReference type="PRINTS" id="PR00081">
    <property type="entry name" value="GDHRDH"/>
</dbReference>
<reference evidence="5" key="1">
    <citation type="submission" date="2022-07" db="EMBL/GenBank/DDBJ databases">
        <title>Phylogenomic reconstructions and comparative analyses of Kickxellomycotina fungi.</title>
        <authorList>
            <person name="Reynolds N.K."/>
            <person name="Stajich J.E."/>
            <person name="Barry K."/>
            <person name="Grigoriev I.V."/>
            <person name="Crous P."/>
            <person name="Smith M.E."/>
        </authorList>
    </citation>
    <scope>NUCLEOTIDE SEQUENCE</scope>
    <source>
        <strain evidence="5">NBRC 105413</strain>
    </source>
</reference>
<evidence type="ECO:0000256" key="2">
    <source>
        <dbReference type="ARBA" id="ARBA00022490"/>
    </source>
</evidence>
<dbReference type="InterPro" id="IPR002347">
    <property type="entry name" value="SDR_fam"/>
</dbReference>
<dbReference type="SUPFAM" id="SSF51735">
    <property type="entry name" value="NAD(P)-binding Rossmann-fold domains"/>
    <property type="match status" value="1"/>
</dbReference>
<evidence type="ECO:0000313" key="5">
    <source>
        <dbReference type="EMBL" id="KAJ1642757.1"/>
    </source>
</evidence>
<dbReference type="InterPro" id="IPR051721">
    <property type="entry name" value="Biopterin_syn/organic_redct"/>
</dbReference>
<comment type="subcellular location">
    <subcellularLocation>
        <location evidence="1">Cytoplasm</location>
    </subcellularLocation>
</comment>
<protein>
    <recommendedName>
        <fullName evidence="7">Sepiapterin reductase</fullName>
    </recommendedName>
</protein>
<keyword evidence="4" id="KW-0560">Oxidoreductase</keyword>